<feature type="compositionally biased region" description="Low complexity" evidence="1">
    <location>
        <begin position="59"/>
        <end position="70"/>
    </location>
</feature>
<evidence type="ECO:0000256" key="1">
    <source>
        <dbReference type="SAM" id="MobiDB-lite"/>
    </source>
</evidence>
<keyword evidence="3" id="KW-1185">Reference proteome</keyword>
<protein>
    <submittedName>
        <fullName evidence="2">Uncharacterized protein</fullName>
    </submittedName>
</protein>
<feature type="region of interest" description="Disordered" evidence="1">
    <location>
        <begin position="45"/>
        <end position="70"/>
    </location>
</feature>
<organism evidence="2 3">
    <name type="scientific">Streptomyces scabichelini</name>
    <dbReference type="NCBI Taxonomy" id="2711217"/>
    <lineage>
        <taxon>Bacteria</taxon>
        <taxon>Bacillati</taxon>
        <taxon>Actinomycetota</taxon>
        <taxon>Actinomycetes</taxon>
        <taxon>Kitasatosporales</taxon>
        <taxon>Streptomycetaceae</taxon>
        <taxon>Streptomyces</taxon>
    </lineage>
</organism>
<gene>
    <name evidence="2" type="ORF">G5C60_28875</name>
</gene>
<name>A0A6G4VCG1_9ACTN</name>
<dbReference type="RefSeq" id="WP_165263868.1">
    <property type="nucleotide sequence ID" value="NZ_JAAKZY010000106.1"/>
</dbReference>
<dbReference type="AlphaFoldDB" id="A0A6G4VCG1"/>
<dbReference type="Proteomes" id="UP000472335">
    <property type="component" value="Unassembled WGS sequence"/>
</dbReference>
<proteinExistence type="predicted"/>
<accession>A0A6G4VCG1</accession>
<evidence type="ECO:0000313" key="3">
    <source>
        <dbReference type="Proteomes" id="UP000472335"/>
    </source>
</evidence>
<reference evidence="2 3" key="1">
    <citation type="submission" date="2020-02" db="EMBL/GenBank/DDBJ databases">
        <title>Whole-genome analyses of novel actinobacteria.</title>
        <authorList>
            <person name="Sahin N."/>
            <person name="Gencbay T."/>
        </authorList>
    </citation>
    <scope>NUCLEOTIDE SEQUENCE [LARGE SCALE GENOMIC DNA]</scope>
    <source>
        <strain evidence="2 3">HC44</strain>
    </source>
</reference>
<dbReference type="EMBL" id="JAAKZY010000106">
    <property type="protein sequence ID" value="NGO11507.1"/>
    <property type="molecule type" value="Genomic_DNA"/>
</dbReference>
<comment type="caution">
    <text evidence="2">The sequence shown here is derived from an EMBL/GenBank/DDBJ whole genome shotgun (WGS) entry which is preliminary data.</text>
</comment>
<sequence length="70" mass="7372">MLTPALAWLDTHAQRSSAQPVLHALAAYEPAAPHRAELQALAGQWAEANPDTDADADDIPAFPADQELAG</sequence>
<evidence type="ECO:0000313" key="2">
    <source>
        <dbReference type="EMBL" id="NGO11507.1"/>
    </source>
</evidence>